<dbReference type="SUPFAM" id="SSF47384">
    <property type="entry name" value="Homodimeric domain of signal transducing histidine kinase"/>
    <property type="match status" value="1"/>
</dbReference>
<dbReference type="SMART" id="SM00388">
    <property type="entry name" value="HisKA"/>
    <property type="match status" value="1"/>
</dbReference>
<feature type="coiled-coil region" evidence="12">
    <location>
        <begin position="254"/>
        <end position="292"/>
    </location>
</feature>
<keyword evidence="9" id="KW-0067">ATP-binding</keyword>
<evidence type="ECO:0000256" key="1">
    <source>
        <dbReference type="ARBA" id="ARBA00000085"/>
    </source>
</evidence>
<dbReference type="FunFam" id="3.30.565.10:FF:000010">
    <property type="entry name" value="Sensor histidine kinase RcsC"/>
    <property type="match status" value="1"/>
</dbReference>
<dbReference type="Gene3D" id="1.10.287.130">
    <property type="match status" value="1"/>
</dbReference>
<evidence type="ECO:0000256" key="11">
    <source>
        <dbReference type="PROSITE-ProRule" id="PRU00169"/>
    </source>
</evidence>
<protein>
    <recommendedName>
        <fullName evidence="3">histidine kinase</fullName>
        <ecNumber evidence="3">2.7.13.3</ecNumber>
    </recommendedName>
</protein>
<evidence type="ECO:0000256" key="4">
    <source>
        <dbReference type="ARBA" id="ARBA00022553"/>
    </source>
</evidence>
<dbReference type="CDD" id="cd00130">
    <property type="entry name" value="PAS"/>
    <property type="match status" value="1"/>
</dbReference>
<dbReference type="Pfam" id="PF00672">
    <property type="entry name" value="HAMP"/>
    <property type="match status" value="1"/>
</dbReference>
<evidence type="ECO:0000256" key="13">
    <source>
        <dbReference type="SAM" id="Phobius"/>
    </source>
</evidence>
<dbReference type="GO" id="GO:0005886">
    <property type="term" value="C:plasma membrane"/>
    <property type="evidence" value="ECO:0007669"/>
    <property type="project" value="TreeGrafter"/>
</dbReference>
<dbReference type="PRINTS" id="PR00344">
    <property type="entry name" value="BCTRLSENSOR"/>
</dbReference>
<dbReference type="CDD" id="cd00082">
    <property type="entry name" value="HisKA"/>
    <property type="match status" value="1"/>
</dbReference>
<keyword evidence="13" id="KW-0472">Membrane</keyword>
<dbReference type="PROSITE" id="PS50885">
    <property type="entry name" value="HAMP"/>
    <property type="match status" value="1"/>
</dbReference>
<dbReference type="CDD" id="cd18774">
    <property type="entry name" value="PDC2_HK_sensor"/>
    <property type="match status" value="1"/>
</dbReference>
<keyword evidence="6" id="KW-0547">Nucleotide-binding</keyword>
<dbReference type="SUPFAM" id="SSF52172">
    <property type="entry name" value="CheY-like"/>
    <property type="match status" value="1"/>
</dbReference>
<feature type="domain" description="Response regulatory" evidence="15">
    <location>
        <begin position="559"/>
        <end position="675"/>
    </location>
</feature>
<dbReference type="Gene3D" id="3.40.50.2300">
    <property type="match status" value="1"/>
</dbReference>
<keyword evidence="12" id="KW-0175">Coiled coil</keyword>
<organism evidence="17 18">
    <name type="scientific">Vibrio harveyi</name>
    <name type="common">Beneckea harveyi</name>
    <dbReference type="NCBI Taxonomy" id="669"/>
    <lineage>
        <taxon>Bacteria</taxon>
        <taxon>Pseudomonadati</taxon>
        <taxon>Pseudomonadota</taxon>
        <taxon>Gammaproteobacteria</taxon>
        <taxon>Vibrionales</taxon>
        <taxon>Vibrionaceae</taxon>
        <taxon>Vibrio</taxon>
    </lineage>
</organism>
<dbReference type="InterPro" id="IPR003661">
    <property type="entry name" value="HisK_dim/P_dom"/>
</dbReference>
<feature type="domain" description="HAMP" evidence="16">
    <location>
        <begin position="213"/>
        <end position="266"/>
    </location>
</feature>
<dbReference type="PANTHER" id="PTHR43047">
    <property type="entry name" value="TWO-COMPONENT HISTIDINE PROTEIN KINASE"/>
    <property type="match status" value="1"/>
</dbReference>
<comment type="catalytic activity">
    <reaction evidence="1">
        <text>ATP + protein L-histidine = ADP + protein N-phospho-L-histidine.</text>
        <dbReference type="EC" id="2.7.13.3"/>
    </reaction>
</comment>
<dbReference type="InterPro" id="IPR035965">
    <property type="entry name" value="PAS-like_dom_sf"/>
</dbReference>
<feature type="non-terminal residue" evidence="17">
    <location>
        <position position="776"/>
    </location>
</feature>
<evidence type="ECO:0000256" key="9">
    <source>
        <dbReference type="ARBA" id="ARBA00022840"/>
    </source>
</evidence>
<dbReference type="SMART" id="SM00304">
    <property type="entry name" value="HAMP"/>
    <property type="match status" value="1"/>
</dbReference>
<dbReference type="SUPFAM" id="SSF158472">
    <property type="entry name" value="HAMP domain-like"/>
    <property type="match status" value="1"/>
</dbReference>
<dbReference type="SMART" id="SM00448">
    <property type="entry name" value="REC"/>
    <property type="match status" value="1"/>
</dbReference>
<dbReference type="InterPro" id="IPR001789">
    <property type="entry name" value="Sig_transdc_resp-reg_receiver"/>
</dbReference>
<keyword evidence="7 17" id="KW-0418">Kinase</keyword>
<sequence length="776" mass="86689">MVDIDGNVTYSINKDDNYGTNLLTGRYKDTALGRTFKRLSEDVSARRKVNEDYTPVVVSDFDIENGKQVAWLGAPIVQQGYLHSYAMFRLPNNGITKLIAEINRDSSIETLLVGSDHKPRTINTKQEEIQNSLEIVDKALAGDTEVGTYSNRLGEEMIAAFAPIETRGLTWAIVVQLPEKEAFARVHQLEKLFVIAMLIAIILVVIASHYLSNFITSPLLKLTWAAEKVSAGDLDETTFNTERKDEIGRLAISFERMQRSIREKIQTIKQQNEELESNIKLIQKQNEELQLADKLKDEFLATTSHELRTPLHGMVGIAETLVSGANGAIPASQKYQLDIIIKSGQRLANLVDDLLDYHKMRYGSMDIQKSAVSLASATRLVLELSSHLLGNKTIRIINQVPADLKAVSADPQRLEQVLYNLIGNAIKYTSEGKIVISATVVDDQVRVQVVDTGQGIPAEHLEHIFEPLIQAGQDASRYRQGAGLGLSISRQLIELMGGSLYVSSQPMVGTTFSFTLPLANEEEIQATQSLAARGHFQIPEANFENNDDLSLPENPDGPLLYVADDEPVNLRVLESFLRLEGYRVRTISDGPETLALIEQEKPELLLLDIMMPGMSGYQVCSELRETYDHAELPIIMLTALSQTEDRVRGFEAGANDYLTKPFNKQELAARIQAHLTASKAEMRHIENKLLESELRQRAEVEASLLETQGRLLEQLESAPEAIICLREDQRIRFANEAACKLFKRSLEQLKRSSADELIAPKFLTVKQPHYCGKIDI</sequence>
<dbReference type="PROSITE" id="PS50109">
    <property type="entry name" value="HIS_KIN"/>
    <property type="match status" value="1"/>
</dbReference>
<dbReference type="GO" id="GO:0000155">
    <property type="term" value="F:phosphorelay sensor kinase activity"/>
    <property type="evidence" value="ECO:0007669"/>
    <property type="project" value="InterPro"/>
</dbReference>
<proteinExistence type="predicted"/>
<dbReference type="SMART" id="SM00387">
    <property type="entry name" value="HATPase_c"/>
    <property type="match status" value="1"/>
</dbReference>
<evidence type="ECO:0000256" key="7">
    <source>
        <dbReference type="ARBA" id="ARBA00022777"/>
    </source>
</evidence>
<dbReference type="InterPro" id="IPR000014">
    <property type="entry name" value="PAS"/>
</dbReference>
<dbReference type="InterPro" id="IPR036097">
    <property type="entry name" value="HisK_dim/P_sf"/>
</dbReference>
<evidence type="ECO:0000259" key="15">
    <source>
        <dbReference type="PROSITE" id="PS50110"/>
    </source>
</evidence>
<dbReference type="Gene3D" id="1.10.8.500">
    <property type="entry name" value="HAMP domain in histidine kinase"/>
    <property type="match status" value="1"/>
</dbReference>
<evidence type="ECO:0000256" key="3">
    <source>
        <dbReference type="ARBA" id="ARBA00012438"/>
    </source>
</evidence>
<dbReference type="InterPro" id="IPR005467">
    <property type="entry name" value="His_kinase_dom"/>
</dbReference>
<dbReference type="Proteomes" id="UP000008367">
    <property type="component" value="Unassembled WGS sequence"/>
</dbReference>
<evidence type="ECO:0000256" key="12">
    <source>
        <dbReference type="SAM" id="Coils"/>
    </source>
</evidence>
<dbReference type="FunFam" id="3.40.50.2300:FF:000121">
    <property type="entry name" value="Sensor histidine kinase RcsC"/>
    <property type="match status" value="1"/>
</dbReference>
<dbReference type="EMBL" id="AJSR01001827">
    <property type="protein sequence ID" value="EKM30023.1"/>
    <property type="molecule type" value="Genomic_DNA"/>
</dbReference>
<accession>A0A454CUE3</accession>
<evidence type="ECO:0000256" key="2">
    <source>
        <dbReference type="ARBA" id="ARBA00004370"/>
    </source>
</evidence>
<evidence type="ECO:0000256" key="6">
    <source>
        <dbReference type="ARBA" id="ARBA00022741"/>
    </source>
</evidence>
<dbReference type="Pfam" id="PF13188">
    <property type="entry name" value="PAS_8"/>
    <property type="match status" value="1"/>
</dbReference>
<dbReference type="Pfam" id="PF02518">
    <property type="entry name" value="HATPase_c"/>
    <property type="match status" value="1"/>
</dbReference>
<gene>
    <name evidence="17" type="ORF">VCHENC02_4219</name>
</gene>
<dbReference type="AlphaFoldDB" id="A0A454CUE3"/>
<dbReference type="InterPro" id="IPR011006">
    <property type="entry name" value="CheY-like_superfamily"/>
</dbReference>
<keyword evidence="10" id="KW-0902">Two-component regulatory system</keyword>
<keyword evidence="4 11" id="KW-0597">Phosphoprotein</keyword>
<evidence type="ECO:0000256" key="5">
    <source>
        <dbReference type="ARBA" id="ARBA00022679"/>
    </source>
</evidence>
<comment type="subcellular location">
    <subcellularLocation>
        <location evidence="2">Membrane</location>
    </subcellularLocation>
</comment>
<name>A0A454CUE3_VIBHA</name>
<dbReference type="GO" id="GO:0005524">
    <property type="term" value="F:ATP binding"/>
    <property type="evidence" value="ECO:0007669"/>
    <property type="project" value="UniProtKB-KW"/>
</dbReference>
<evidence type="ECO:0000259" key="16">
    <source>
        <dbReference type="PROSITE" id="PS50885"/>
    </source>
</evidence>
<evidence type="ECO:0000256" key="10">
    <source>
        <dbReference type="ARBA" id="ARBA00023012"/>
    </source>
</evidence>
<dbReference type="Pfam" id="PF00512">
    <property type="entry name" value="HisKA"/>
    <property type="match status" value="1"/>
</dbReference>
<dbReference type="Pfam" id="PF00072">
    <property type="entry name" value="Response_reg"/>
    <property type="match status" value="1"/>
</dbReference>
<dbReference type="InterPro" id="IPR003660">
    <property type="entry name" value="HAMP_dom"/>
</dbReference>
<dbReference type="PROSITE" id="PS50110">
    <property type="entry name" value="RESPONSE_REGULATORY"/>
    <property type="match status" value="1"/>
</dbReference>
<keyword evidence="8" id="KW-0378">Hydrolase</keyword>
<dbReference type="GO" id="GO:0016787">
    <property type="term" value="F:hydrolase activity"/>
    <property type="evidence" value="ECO:0007669"/>
    <property type="project" value="UniProtKB-KW"/>
</dbReference>
<dbReference type="Gene3D" id="3.30.450.20">
    <property type="entry name" value="PAS domain"/>
    <property type="match status" value="2"/>
</dbReference>
<feature type="modified residue" description="4-aspartylphosphate" evidence="11">
    <location>
        <position position="608"/>
    </location>
</feature>
<dbReference type="SUPFAM" id="SSF55785">
    <property type="entry name" value="PYP-like sensor domain (PAS domain)"/>
    <property type="match status" value="1"/>
</dbReference>
<dbReference type="CDD" id="cd16922">
    <property type="entry name" value="HATPase_EvgS-ArcB-TorS-like"/>
    <property type="match status" value="1"/>
</dbReference>
<comment type="caution">
    <text evidence="17">The sequence shown here is derived from an EMBL/GenBank/DDBJ whole genome shotgun (WGS) entry which is preliminary data.</text>
</comment>
<dbReference type="InterPro" id="IPR036890">
    <property type="entry name" value="HATPase_C_sf"/>
</dbReference>
<feature type="domain" description="Histidine kinase" evidence="14">
    <location>
        <begin position="302"/>
        <end position="520"/>
    </location>
</feature>
<dbReference type="PANTHER" id="PTHR43047:SF72">
    <property type="entry name" value="OSMOSENSING HISTIDINE PROTEIN KINASE SLN1"/>
    <property type="match status" value="1"/>
</dbReference>
<reference evidence="17 18" key="1">
    <citation type="submission" date="2012-10" db="EMBL/GenBank/DDBJ databases">
        <title>Genome sequence of Vibrio Cholerae HENC-02.</title>
        <authorList>
            <person name="Eppinger M."/>
            <person name="Hasan N.A."/>
            <person name="Sengamalay N."/>
            <person name="Hine E."/>
            <person name="Su Q."/>
            <person name="Daugherty S.C."/>
            <person name="Young S."/>
            <person name="Sadzewicz L."/>
            <person name="Tallon L."/>
            <person name="Cebula T.A."/>
            <person name="Ravel J."/>
            <person name="Colwell R.R."/>
        </authorList>
    </citation>
    <scope>NUCLEOTIDE SEQUENCE [LARGE SCALE GENOMIC DNA]</scope>
    <source>
        <strain evidence="17 18">HENC-02</strain>
    </source>
</reference>
<dbReference type="SMART" id="SM00091">
    <property type="entry name" value="PAS"/>
    <property type="match status" value="1"/>
</dbReference>
<dbReference type="EC" id="2.7.13.3" evidence="3"/>
<dbReference type="InterPro" id="IPR004358">
    <property type="entry name" value="Sig_transdc_His_kin-like_C"/>
</dbReference>
<dbReference type="CDD" id="cd06225">
    <property type="entry name" value="HAMP"/>
    <property type="match status" value="1"/>
</dbReference>
<keyword evidence="5" id="KW-0808">Transferase</keyword>
<keyword evidence="13" id="KW-0812">Transmembrane</keyword>
<dbReference type="SUPFAM" id="SSF55874">
    <property type="entry name" value="ATPase domain of HSP90 chaperone/DNA topoisomerase II/histidine kinase"/>
    <property type="match status" value="1"/>
</dbReference>
<feature type="transmembrane region" description="Helical" evidence="13">
    <location>
        <begin position="192"/>
        <end position="211"/>
    </location>
</feature>
<evidence type="ECO:0000259" key="14">
    <source>
        <dbReference type="PROSITE" id="PS50109"/>
    </source>
</evidence>
<evidence type="ECO:0000256" key="8">
    <source>
        <dbReference type="ARBA" id="ARBA00022801"/>
    </source>
</evidence>
<dbReference type="InterPro" id="IPR003594">
    <property type="entry name" value="HATPase_dom"/>
</dbReference>
<keyword evidence="13" id="KW-1133">Transmembrane helix</keyword>
<dbReference type="Gene3D" id="3.30.565.10">
    <property type="entry name" value="Histidine kinase-like ATPase, C-terminal domain"/>
    <property type="match status" value="1"/>
</dbReference>
<dbReference type="GO" id="GO:0009927">
    <property type="term" value="F:histidine phosphotransfer kinase activity"/>
    <property type="evidence" value="ECO:0007669"/>
    <property type="project" value="TreeGrafter"/>
</dbReference>
<evidence type="ECO:0000313" key="18">
    <source>
        <dbReference type="Proteomes" id="UP000008367"/>
    </source>
</evidence>
<dbReference type="STRING" id="669.AL538_06295"/>
<evidence type="ECO:0000313" key="17">
    <source>
        <dbReference type="EMBL" id="EKM30023.1"/>
    </source>
</evidence>